<keyword evidence="1 2" id="KW-0597">Phosphoprotein</keyword>
<evidence type="ECO:0000313" key="4">
    <source>
        <dbReference type="EMBL" id="NVP57286.1"/>
    </source>
</evidence>
<dbReference type="PANTHER" id="PTHR44591">
    <property type="entry name" value="STRESS RESPONSE REGULATOR PROTEIN 1"/>
    <property type="match status" value="1"/>
</dbReference>
<dbReference type="PANTHER" id="PTHR44591:SF25">
    <property type="entry name" value="CHEMOTAXIS TWO-COMPONENT RESPONSE REGULATOR"/>
    <property type="match status" value="1"/>
</dbReference>
<proteinExistence type="predicted"/>
<organism evidence="4 5">
    <name type="scientific">Mycoplana rhizolycopersici</name>
    <dbReference type="NCBI Taxonomy" id="2746702"/>
    <lineage>
        <taxon>Bacteria</taxon>
        <taxon>Pseudomonadati</taxon>
        <taxon>Pseudomonadota</taxon>
        <taxon>Alphaproteobacteria</taxon>
        <taxon>Hyphomicrobiales</taxon>
        <taxon>Rhizobiaceae</taxon>
        <taxon>Mycoplana</taxon>
    </lineage>
</organism>
<comment type="caution">
    <text evidence="4">The sequence shown here is derived from an EMBL/GenBank/DDBJ whole genome shotgun (WGS) entry which is preliminary data.</text>
</comment>
<dbReference type="RefSeq" id="WP_176951253.1">
    <property type="nucleotide sequence ID" value="NZ_JABXYK010000012.1"/>
</dbReference>
<dbReference type="Pfam" id="PF00072">
    <property type="entry name" value="Response_reg"/>
    <property type="match status" value="1"/>
</dbReference>
<evidence type="ECO:0000256" key="2">
    <source>
        <dbReference type="PROSITE-ProRule" id="PRU00169"/>
    </source>
</evidence>
<feature type="modified residue" description="4-aspartylphosphate" evidence="2">
    <location>
        <position position="55"/>
    </location>
</feature>
<evidence type="ECO:0000259" key="3">
    <source>
        <dbReference type="PROSITE" id="PS50110"/>
    </source>
</evidence>
<dbReference type="EMBL" id="JABXYK010000012">
    <property type="protein sequence ID" value="NVP57286.1"/>
    <property type="molecule type" value="Genomic_DNA"/>
</dbReference>
<accession>A0ABX2QLS8</accession>
<dbReference type="Proteomes" id="UP000659172">
    <property type="component" value="Unassembled WGS sequence"/>
</dbReference>
<gene>
    <name evidence="4" type="ORF">HV823_18665</name>
</gene>
<protein>
    <submittedName>
        <fullName evidence="4">Response regulator</fullName>
    </submittedName>
</protein>
<reference evidence="4 5" key="1">
    <citation type="submission" date="2020-06" db="EMBL/GenBank/DDBJ databases">
        <title>Rhizobium sp.nov. isolated from the tomato plant.</title>
        <authorList>
            <person name="Thin K.K."/>
            <person name="Zhang X."/>
            <person name="He S."/>
        </authorList>
    </citation>
    <scope>NUCLEOTIDE SEQUENCE [LARGE SCALE GENOMIC DNA]</scope>
    <source>
        <strain evidence="4 5">DBTS2</strain>
    </source>
</reference>
<name>A0ABX2QLS8_9HYPH</name>
<evidence type="ECO:0000313" key="5">
    <source>
        <dbReference type="Proteomes" id="UP000659172"/>
    </source>
</evidence>
<dbReference type="SMART" id="SM00448">
    <property type="entry name" value="REC"/>
    <property type="match status" value="1"/>
</dbReference>
<sequence length="121" mass="13071">METPHIVSVIDDEEAVRRATSSLLRSLGFSVRAFVSAEEFLDSECVSTCSCIVSDVQMDGMSGIDLFTMLRERQCTTPFVFITASSGKAVRAQVGPEVCVLQKPFQAEALATCVEDAIASK</sequence>
<dbReference type="SUPFAM" id="SSF52172">
    <property type="entry name" value="CheY-like"/>
    <property type="match status" value="1"/>
</dbReference>
<dbReference type="Gene3D" id="3.40.50.2300">
    <property type="match status" value="1"/>
</dbReference>
<dbReference type="PROSITE" id="PS50110">
    <property type="entry name" value="RESPONSE_REGULATORY"/>
    <property type="match status" value="1"/>
</dbReference>
<keyword evidence="5" id="KW-1185">Reference proteome</keyword>
<evidence type="ECO:0000256" key="1">
    <source>
        <dbReference type="ARBA" id="ARBA00022553"/>
    </source>
</evidence>
<dbReference type="InterPro" id="IPR050595">
    <property type="entry name" value="Bact_response_regulator"/>
</dbReference>
<feature type="domain" description="Response regulatory" evidence="3">
    <location>
        <begin position="6"/>
        <end position="118"/>
    </location>
</feature>
<dbReference type="InterPro" id="IPR001789">
    <property type="entry name" value="Sig_transdc_resp-reg_receiver"/>
</dbReference>
<dbReference type="InterPro" id="IPR011006">
    <property type="entry name" value="CheY-like_superfamily"/>
</dbReference>